<gene>
    <name evidence="1" type="ORF">HDF25_002269</name>
</gene>
<evidence type="ECO:0000313" key="1">
    <source>
        <dbReference type="EMBL" id="MBB6500125.1"/>
    </source>
</evidence>
<dbReference type="Proteomes" id="UP000521017">
    <property type="component" value="Unassembled WGS sequence"/>
</dbReference>
<evidence type="ECO:0000313" key="2">
    <source>
        <dbReference type="Proteomes" id="UP000521017"/>
    </source>
</evidence>
<organism evidence="1 2">
    <name type="scientific">Pedobacter cryoconitis</name>
    <dbReference type="NCBI Taxonomy" id="188932"/>
    <lineage>
        <taxon>Bacteria</taxon>
        <taxon>Pseudomonadati</taxon>
        <taxon>Bacteroidota</taxon>
        <taxon>Sphingobacteriia</taxon>
        <taxon>Sphingobacteriales</taxon>
        <taxon>Sphingobacteriaceae</taxon>
        <taxon>Pedobacter</taxon>
    </lineage>
</organism>
<accession>A0A7X0J2Z0</accession>
<reference evidence="1 2" key="1">
    <citation type="submission" date="2020-08" db="EMBL/GenBank/DDBJ databases">
        <title>Genomic Encyclopedia of Type Strains, Phase IV (KMG-V): Genome sequencing to study the core and pangenomes of soil and plant-associated prokaryotes.</title>
        <authorList>
            <person name="Whitman W."/>
        </authorList>
    </citation>
    <scope>NUCLEOTIDE SEQUENCE [LARGE SCALE GENOMIC DNA]</scope>
    <source>
        <strain evidence="1 2">M2T3</strain>
    </source>
</reference>
<protein>
    <submittedName>
        <fullName evidence="1">Uncharacterized protein</fullName>
    </submittedName>
</protein>
<dbReference type="RefSeq" id="WP_184624839.1">
    <property type="nucleotide sequence ID" value="NZ_JACHCC010000005.1"/>
</dbReference>
<comment type="caution">
    <text evidence="1">The sequence shown here is derived from an EMBL/GenBank/DDBJ whole genome shotgun (WGS) entry which is preliminary data.</text>
</comment>
<dbReference type="EMBL" id="JACHCC010000005">
    <property type="protein sequence ID" value="MBB6500125.1"/>
    <property type="molecule type" value="Genomic_DNA"/>
</dbReference>
<dbReference type="AlphaFoldDB" id="A0A7X0J2Z0"/>
<name>A0A7X0J2Z0_9SPHI</name>
<sequence>MKKISQETISTMGLEEIPDQELSTINGGISILGVVVKYYAISALSPFYGFAHGLGVAVGYMTK</sequence>
<proteinExistence type="predicted"/>